<name>A0A0S7XPI0_9BACT</name>
<dbReference type="EMBL" id="LIZY01000042">
    <property type="protein sequence ID" value="KPJ64107.1"/>
    <property type="molecule type" value="Genomic_DNA"/>
</dbReference>
<evidence type="ECO:0008006" key="4">
    <source>
        <dbReference type="Google" id="ProtNLM"/>
    </source>
</evidence>
<sequence>MTDMRTLRAVIALTLPTTLVGCGGGGEQKTIVLRTAEYHPADYPTTLGLQRMAEILKEKSGGRLMMDIHHSHTLGDEKATIERTKVGDIAINRISSAPLAEFAPIMKVFSLPYIFRDVNHEWQVLKGRIGRECLDALEKHGFIGLCYYESGARSFYNRRRPITKPADLKGLRIRVQESEVMIDCVRALGASPEPMAFGEVYTSIQTGLLDGAENNPPSYEKTKHFEVARYYSLDEHSRIPEVVIFSKTMWDQLSKEDQALIRRAAEASVDYQRELWTDFEQKALDLVRKGEAKINIPDHAPFREAAEPVYEKYRAEFGDLIDRIRDTM</sequence>
<organism evidence="2 3">
    <name type="scientific">candidate division KD3-62 bacterium DG_56</name>
    <dbReference type="NCBI Taxonomy" id="1704032"/>
    <lineage>
        <taxon>Bacteria</taxon>
        <taxon>candidate division KD3-62</taxon>
    </lineage>
</organism>
<reference evidence="2 3" key="1">
    <citation type="journal article" date="2015" name="Microbiome">
        <title>Genomic resolution of linkages in carbon, nitrogen, and sulfur cycling among widespread estuary sediment bacteria.</title>
        <authorList>
            <person name="Baker B.J."/>
            <person name="Lazar C.S."/>
            <person name="Teske A.P."/>
            <person name="Dick G.J."/>
        </authorList>
    </citation>
    <scope>NUCLEOTIDE SEQUENCE [LARGE SCALE GENOMIC DNA]</scope>
    <source>
        <strain evidence="2">DG_56</strain>
    </source>
</reference>
<protein>
    <recommendedName>
        <fullName evidence="4">C4-dicarboxylate ABC transporter</fullName>
    </recommendedName>
</protein>
<gene>
    <name evidence="2" type="ORF">AMK68_02305</name>
</gene>
<dbReference type="InterPro" id="IPR018389">
    <property type="entry name" value="DctP_fam"/>
</dbReference>
<keyword evidence="1" id="KW-0732">Signal</keyword>
<dbReference type="GO" id="GO:0055085">
    <property type="term" value="P:transmembrane transport"/>
    <property type="evidence" value="ECO:0007669"/>
    <property type="project" value="InterPro"/>
</dbReference>
<comment type="caution">
    <text evidence="2">The sequence shown here is derived from an EMBL/GenBank/DDBJ whole genome shotgun (WGS) entry which is preliminary data.</text>
</comment>
<dbReference type="PANTHER" id="PTHR33376:SF2">
    <property type="entry name" value="DICARBOXYLATE-BINDING PERIPLASMIC PROTEIN"/>
    <property type="match status" value="1"/>
</dbReference>
<dbReference type="PIRSF" id="PIRSF006470">
    <property type="entry name" value="DctB"/>
    <property type="match status" value="1"/>
</dbReference>
<dbReference type="PANTHER" id="PTHR33376">
    <property type="match status" value="1"/>
</dbReference>
<evidence type="ECO:0000313" key="2">
    <source>
        <dbReference type="EMBL" id="KPJ64107.1"/>
    </source>
</evidence>
<dbReference type="CDD" id="cd13671">
    <property type="entry name" value="PBP2_TRAP_SBP_like_3"/>
    <property type="match status" value="1"/>
</dbReference>
<proteinExistence type="predicted"/>
<dbReference type="PATRIC" id="fig|1704032.3.peg.253"/>
<dbReference type="Pfam" id="PF03480">
    <property type="entry name" value="DctP"/>
    <property type="match status" value="1"/>
</dbReference>
<dbReference type="InterPro" id="IPR038404">
    <property type="entry name" value="TRAP_DctP_sf"/>
</dbReference>
<dbReference type="AlphaFoldDB" id="A0A0S7XPI0"/>
<dbReference type="NCBIfam" id="NF037995">
    <property type="entry name" value="TRAP_S1"/>
    <property type="match status" value="1"/>
</dbReference>
<evidence type="ECO:0000256" key="1">
    <source>
        <dbReference type="ARBA" id="ARBA00022729"/>
    </source>
</evidence>
<dbReference type="NCBIfam" id="TIGR00787">
    <property type="entry name" value="dctP"/>
    <property type="match status" value="1"/>
</dbReference>
<dbReference type="PROSITE" id="PS51257">
    <property type="entry name" value="PROKAR_LIPOPROTEIN"/>
    <property type="match status" value="1"/>
</dbReference>
<evidence type="ECO:0000313" key="3">
    <source>
        <dbReference type="Proteomes" id="UP000052020"/>
    </source>
</evidence>
<dbReference type="Proteomes" id="UP000052020">
    <property type="component" value="Unassembled WGS sequence"/>
</dbReference>
<dbReference type="Gene3D" id="3.40.190.170">
    <property type="entry name" value="Bacterial extracellular solute-binding protein, family 7"/>
    <property type="match status" value="1"/>
</dbReference>
<dbReference type="GO" id="GO:0030288">
    <property type="term" value="C:outer membrane-bounded periplasmic space"/>
    <property type="evidence" value="ECO:0007669"/>
    <property type="project" value="InterPro"/>
</dbReference>
<dbReference type="GO" id="GO:0030246">
    <property type="term" value="F:carbohydrate binding"/>
    <property type="evidence" value="ECO:0007669"/>
    <property type="project" value="TreeGrafter"/>
</dbReference>
<accession>A0A0S7XPI0</accession>
<dbReference type="InterPro" id="IPR004682">
    <property type="entry name" value="TRAP_DctP"/>
</dbReference>